<protein>
    <recommendedName>
        <fullName evidence="6">60S ribosomal protein L31</fullName>
    </recommendedName>
</protein>
<evidence type="ECO:0000256" key="2">
    <source>
        <dbReference type="ARBA" id="ARBA00022980"/>
    </source>
</evidence>
<dbReference type="InterPro" id="IPR023621">
    <property type="entry name" value="Ribosomal_eL31_dom_sf"/>
</dbReference>
<dbReference type="PANTHER" id="PTHR10956">
    <property type="entry name" value="60S RIBOSOMAL PROTEIN L31"/>
    <property type="match status" value="1"/>
</dbReference>
<reference evidence="4 5" key="1">
    <citation type="submission" date="2016-04" db="EMBL/GenBank/DDBJ databases">
        <title>Multiple horizontal gene transfer events from other fungi enriched the ability of the initially mycotrophic fungus Trichoderma (Ascomycota) to feed on dead plant biomass.</title>
        <authorList>
            <person name="Atanasova L."/>
            <person name="Chenthamara K."/>
            <person name="Zhang J."/>
            <person name="Grujic M."/>
            <person name="Henrissat B."/>
            <person name="Kuo A."/>
            <person name="Aertz A."/>
            <person name="Salamov A."/>
            <person name="Lipzen A."/>
            <person name="Labutti K."/>
            <person name="Barry K."/>
            <person name="Miao Y."/>
            <person name="Rahimi M.J."/>
            <person name="Shen Q."/>
            <person name="Grigoriev I.V."/>
            <person name="Kubicek C.P."/>
            <person name="Druzhinina I.S."/>
        </authorList>
    </citation>
    <scope>NUCLEOTIDE SEQUENCE [LARGE SCALE GENOMIC DNA]</scope>
    <source>
        <strain evidence="4 5">NJAU 4742</strain>
    </source>
</reference>
<dbReference type="Gene3D" id="3.10.440.10">
    <property type="match status" value="1"/>
</dbReference>
<gene>
    <name evidence="4" type="ORF">A0O28_0101380</name>
</gene>
<dbReference type="PANTHER" id="PTHR10956:SF0">
    <property type="entry name" value="60S RIBOSOMAL PROTEIN L31"/>
    <property type="match status" value="1"/>
</dbReference>
<comment type="similarity">
    <text evidence="1">Belongs to the eukaryotic ribosomal protein eL31 family.</text>
</comment>
<name>A0A1T3C9T7_9HYPO</name>
<dbReference type="PROSITE" id="PS01144">
    <property type="entry name" value="RIBOSOMAL_L31E"/>
    <property type="match status" value="1"/>
</dbReference>
<dbReference type="Proteomes" id="UP000191004">
    <property type="component" value="Unassembled WGS sequence"/>
</dbReference>
<proteinExistence type="inferred from homology"/>
<dbReference type="GO" id="GO:0003735">
    <property type="term" value="F:structural constituent of ribosome"/>
    <property type="evidence" value="ECO:0007669"/>
    <property type="project" value="InterPro"/>
</dbReference>
<dbReference type="EMBL" id="LVVK01000021">
    <property type="protein sequence ID" value="OPB37854.1"/>
    <property type="molecule type" value="Genomic_DNA"/>
</dbReference>
<dbReference type="InterPro" id="IPR000054">
    <property type="entry name" value="Ribosomal_eL31"/>
</dbReference>
<dbReference type="InterPro" id="IPR020052">
    <property type="entry name" value="Ribosomal_eL31_CS"/>
</dbReference>
<accession>A0A1T3C9T7</accession>
<evidence type="ECO:0008006" key="6">
    <source>
        <dbReference type="Google" id="ProtNLM"/>
    </source>
</evidence>
<comment type="caution">
    <text evidence="4">The sequence shown here is derived from an EMBL/GenBank/DDBJ whole genome shotgun (WGS) entry which is preliminary data.</text>
</comment>
<organism evidence="4 5">
    <name type="scientific">Trichoderma guizhouense</name>
    <dbReference type="NCBI Taxonomy" id="1491466"/>
    <lineage>
        <taxon>Eukaryota</taxon>
        <taxon>Fungi</taxon>
        <taxon>Dikarya</taxon>
        <taxon>Ascomycota</taxon>
        <taxon>Pezizomycotina</taxon>
        <taxon>Sordariomycetes</taxon>
        <taxon>Hypocreomycetidae</taxon>
        <taxon>Hypocreales</taxon>
        <taxon>Hypocreaceae</taxon>
        <taxon>Trichoderma</taxon>
    </lineage>
</organism>
<dbReference type="CDD" id="cd00463">
    <property type="entry name" value="Ribosomal_L31e"/>
    <property type="match status" value="1"/>
</dbReference>
<dbReference type="GO" id="GO:0002181">
    <property type="term" value="P:cytoplasmic translation"/>
    <property type="evidence" value="ECO:0007669"/>
    <property type="project" value="TreeGrafter"/>
</dbReference>
<evidence type="ECO:0000313" key="4">
    <source>
        <dbReference type="EMBL" id="OPB37854.1"/>
    </source>
</evidence>
<keyword evidence="5" id="KW-1185">Reference proteome</keyword>
<dbReference type="SUPFAM" id="SSF54575">
    <property type="entry name" value="Ribosomal protein L31e"/>
    <property type="match status" value="1"/>
</dbReference>
<dbReference type="FunFam" id="3.10.440.10:FF:000001">
    <property type="entry name" value="60S ribosomal protein L31"/>
    <property type="match status" value="1"/>
</dbReference>
<evidence type="ECO:0000256" key="1">
    <source>
        <dbReference type="ARBA" id="ARBA00010808"/>
    </source>
</evidence>
<dbReference type="Pfam" id="PF01198">
    <property type="entry name" value="Ribosomal_L31e"/>
    <property type="match status" value="1"/>
</dbReference>
<keyword evidence="2" id="KW-0689">Ribosomal protein</keyword>
<dbReference type="OrthoDB" id="9739313at2759"/>
<sequence length="168" mass="19153">MPQEKTADASLEHHLNFVPALRTKILWNFAFPTSTTSLNVQTVKSRSAEMSSKKPTQRSAIADVVAREYTIHMHKRLHGVTFKKRAPRAIKEIKSFATKAMGTHDVRIDPQLNKKVWEQGVKGVAYRIRVRISRRRNDEEGAKEKLYSYVQAVNVKNPKGLATEVVEE</sequence>
<evidence type="ECO:0000256" key="3">
    <source>
        <dbReference type="ARBA" id="ARBA00023274"/>
    </source>
</evidence>
<dbReference type="SMART" id="SM01380">
    <property type="entry name" value="Ribosomal_L31e"/>
    <property type="match status" value="1"/>
</dbReference>
<dbReference type="GO" id="GO:0022625">
    <property type="term" value="C:cytosolic large ribosomal subunit"/>
    <property type="evidence" value="ECO:0007669"/>
    <property type="project" value="TreeGrafter"/>
</dbReference>
<keyword evidence="3" id="KW-0687">Ribonucleoprotein</keyword>
<evidence type="ECO:0000313" key="5">
    <source>
        <dbReference type="Proteomes" id="UP000191004"/>
    </source>
</evidence>
<dbReference type="AlphaFoldDB" id="A0A1T3C9T7"/>